<dbReference type="Pfam" id="PF12662">
    <property type="entry name" value="cEGF"/>
    <property type="match status" value="1"/>
</dbReference>
<dbReference type="InterPro" id="IPR000152">
    <property type="entry name" value="EGF-type_Asp/Asn_hydroxyl_site"/>
</dbReference>
<keyword evidence="2" id="KW-0732">Signal</keyword>
<dbReference type="PANTHER" id="PTHR24034">
    <property type="entry name" value="EGF-LIKE DOMAIN-CONTAINING PROTEIN"/>
    <property type="match status" value="1"/>
</dbReference>
<accession>R7TKG7</accession>
<dbReference type="GO" id="GO:0005509">
    <property type="term" value="F:calcium ion binding"/>
    <property type="evidence" value="ECO:0007669"/>
    <property type="project" value="InterPro"/>
</dbReference>
<evidence type="ECO:0000313" key="7">
    <source>
        <dbReference type="EMBL" id="ELT92036.1"/>
    </source>
</evidence>
<feature type="domain" description="EGF-like" evidence="6">
    <location>
        <begin position="71"/>
        <end position="111"/>
    </location>
</feature>
<keyword evidence="3" id="KW-0677">Repeat</keyword>
<dbReference type="EnsemblMetazoa" id="CapteT124775">
    <property type="protein sequence ID" value="CapteP124775"/>
    <property type="gene ID" value="CapteG124775"/>
</dbReference>
<evidence type="ECO:0000256" key="1">
    <source>
        <dbReference type="ARBA" id="ARBA00022536"/>
    </source>
</evidence>
<dbReference type="SMART" id="SM00181">
    <property type="entry name" value="EGF"/>
    <property type="match status" value="7"/>
</dbReference>
<gene>
    <name evidence="7" type="ORF">CAPTEDRAFT_124775</name>
</gene>
<dbReference type="InterPro" id="IPR050751">
    <property type="entry name" value="ECM_structural_protein"/>
</dbReference>
<dbReference type="OrthoDB" id="10045365at2759"/>
<evidence type="ECO:0000256" key="3">
    <source>
        <dbReference type="ARBA" id="ARBA00022737"/>
    </source>
</evidence>
<dbReference type="STRING" id="283909.R7TKG7"/>
<evidence type="ECO:0000256" key="2">
    <source>
        <dbReference type="ARBA" id="ARBA00022729"/>
    </source>
</evidence>
<dbReference type="Proteomes" id="UP000014760">
    <property type="component" value="Unassembled WGS sequence"/>
</dbReference>
<protein>
    <recommendedName>
        <fullName evidence="6">EGF-like domain-containing protein</fullName>
    </recommendedName>
</protein>
<evidence type="ECO:0000256" key="4">
    <source>
        <dbReference type="ARBA" id="ARBA00023157"/>
    </source>
</evidence>
<dbReference type="PANTHER" id="PTHR24034:SF209">
    <property type="entry name" value="EGF-LIKE DOMAIN-CONTAINING PROTEIN"/>
    <property type="match status" value="1"/>
</dbReference>
<dbReference type="InterPro" id="IPR000742">
    <property type="entry name" value="EGF"/>
</dbReference>
<dbReference type="InterPro" id="IPR026823">
    <property type="entry name" value="cEGF"/>
</dbReference>
<keyword evidence="4" id="KW-1015">Disulfide bond</keyword>
<keyword evidence="9" id="KW-1185">Reference proteome</keyword>
<proteinExistence type="predicted"/>
<reference evidence="7 9" key="2">
    <citation type="journal article" date="2013" name="Nature">
        <title>Insights into bilaterian evolution from three spiralian genomes.</title>
        <authorList>
            <person name="Simakov O."/>
            <person name="Marletaz F."/>
            <person name="Cho S.J."/>
            <person name="Edsinger-Gonzales E."/>
            <person name="Havlak P."/>
            <person name="Hellsten U."/>
            <person name="Kuo D.H."/>
            <person name="Larsson T."/>
            <person name="Lv J."/>
            <person name="Arendt D."/>
            <person name="Savage R."/>
            <person name="Osoegawa K."/>
            <person name="de Jong P."/>
            <person name="Grimwood J."/>
            <person name="Chapman J.A."/>
            <person name="Shapiro H."/>
            <person name="Aerts A."/>
            <person name="Otillar R.P."/>
            <person name="Terry A.Y."/>
            <person name="Boore J.L."/>
            <person name="Grigoriev I.V."/>
            <person name="Lindberg D.R."/>
            <person name="Seaver E.C."/>
            <person name="Weisblat D.A."/>
            <person name="Putnam N.H."/>
            <person name="Rokhsar D.S."/>
        </authorList>
    </citation>
    <scope>NUCLEOTIDE SEQUENCE</scope>
    <source>
        <strain evidence="7 9">I ESC-2004</strain>
    </source>
</reference>
<evidence type="ECO:0000256" key="5">
    <source>
        <dbReference type="PROSITE-ProRule" id="PRU00076"/>
    </source>
</evidence>
<dbReference type="SMART" id="SM00179">
    <property type="entry name" value="EGF_CA"/>
    <property type="match status" value="6"/>
</dbReference>
<evidence type="ECO:0000259" key="6">
    <source>
        <dbReference type="PROSITE" id="PS50026"/>
    </source>
</evidence>
<dbReference type="EMBL" id="KB310285">
    <property type="protein sequence ID" value="ELT92036.1"/>
    <property type="molecule type" value="Genomic_DNA"/>
</dbReference>
<evidence type="ECO:0000313" key="9">
    <source>
        <dbReference type="Proteomes" id="UP000014760"/>
    </source>
</evidence>
<dbReference type="PROSITE" id="PS00010">
    <property type="entry name" value="ASX_HYDROXYL"/>
    <property type="match status" value="1"/>
</dbReference>
<dbReference type="Gene3D" id="2.10.25.10">
    <property type="entry name" value="Laminin"/>
    <property type="match status" value="5"/>
</dbReference>
<dbReference type="EMBL" id="AMQN01013536">
    <property type="status" value="NOT_ANNOTATED_CDS"/>
    <property type="molecule type" value="Genomic_DNA"/>
</dbReference>
<dbReference type="SUPFAM" id="SSF57196">
    <property type="entry name" value="EGF/Laminin"/>
    <property type="match status" value="1"/>
</dbReference>
<keyword evidence="1 5" id="KW-0245">EGF-like domain</keyword>
<name>R7TKG7_CAPTE</name>
<dbReference type="Pfam" id="PF07645">
    <property type="entry name" value="EGF_CA"/>
    <property type="match status" value="3"/>
</dbReference>
<dbReference type="InterPro" id="IPR001881">
    <property type="entry name" value="EGF-like_Ca-bd_dom"/>
</dbReference>
<dbReference type="OMA" id="IHERCIN"/>
<dbReference type="InterPro" id="IPR049883">
    <property type="entry name" value="NOTCH1_EGF-like"/>
</dbReference>
<evidence type="ECO:0000313" key="8">
    <source>
        <dbReference type="EnsemblMetazoa" id="CapteP124775"/>
    </source>
</evidence>
<dbReference type="AlphaFoldDB" id="R7TKG7"/>
<dbReference type="PROSITE" id="PS50026">
    <property type="entry name" value="EGF_3"/>
    <property type="match status" value="1"/>
</dbReference>
<comment type="caution">
    <text evidence="5">Lacks conserved residue(s) required for the propagation of feature annotation.</text>
</comment>
<dbReference type="InterPro" id="IPR009030">
    <property type="entry name" value="Growth_fac_rcpt_cys_sf"/>
</dbReference>
<reference evidence="8" key="3">
    <citation type="submission" date="2015-06" db="UniProtKB">
        <authorList>
            <consortium name="EnsemblMetazoa"/>
        </authorList>
    </citation>
    <scope>IDENTIFICATION</scope>
</reference>
<reference evidence="9" key="1">
    <citation type="submission" date="2012-12" db="EMBL/GenBank/DDBJ databases">
        <authorList>
            <person name="Hellsten U."/>
            <person name="Grimwood J."/>
            <person name="Chapman J.A."/>
            <person name="Shapiro H."/>
            <person name="Aerts A."/>
            <person name="Otillar R.P."/>
            <person name="Terry A.Y."/>
            <person name="Boore J.L."/>
            <person name="Simakov O."/>
            <person name="Marletaz F."/>
            <person name="Cho S.-J."/>
            <person name="Edsinger-Gonzales E."/>
            <person name="Havlak P."/>
            <person name="Kuo D.-H."/>
            <person name="Larsson T."/>
            <person name="Lv J."/>
            <person name="Arendt D."/>
            <person name="Savage R."/>
            <person name="Osoegawa K."/>
            <person name="de Jong P."/>
            <person name="Lindberg D.R."/>
            <person name="Seaver E.C."/>
            <person name="Weisblat D.A."/>
            <person name="Putnam N.H."/>
            <person name="Grigoriev I.V."/>
            <person name="Rokhsar D.S."/>
        </authorList>
    </citation>
    <scope>NUCLEOTIDE SEQUENCE</scope>
    <source>
        <strain evidence="9">I ESC-2004</strain>
    </source>
</reference>
<organism evidence="7">
    <name type="scientific">Capitella teleta</name>
    <name type="common">Polychaete worm</name>
    <dbReference type="NCBI Taxonomy" id="283909"/>
    <lineage>
        <taxon>Eukaryota</taxon>
        <taxon>Metazoa</taxon>
        <taxon>Spiralia</taxon>
        <taxon>Lophotrochozoa</taxon>
        <taxon>Annelida</taxon>
        <taxon>Polychaeta</taxon>
        <taxon>Sedentaria</taxon>
        <taxon>Scolecida</taxon>
        <taxon>Capitellidae</taxon>
        <taxon>Capitella</taxon>
    </lineage>
</organism>
<dbReference type="SUPFAM" id="SSF57184">
    <property type="entry name" value="Growth factor receptor domain"/>
    <property type="match status" value="2"/>
</dbReference>
<sequence>MCHRVEWEFLQQKRRRYESADVISNADYLFADCSVNNGGCQHHCNEYAADEWCSCHNGYKVSTTYWKNCVDINECDGEKGQDYNRDCQNCVNTPGSYTCECEHGYELDQPSSKKCIGELCGCNINQHYCHECVNTIGSYICRCDQHYELDPQTNRKCIGEDYHEDCQICVNTIGSYTCDCKDGYELDPSTNQTCIERGVDFNADCHHCYNSEPGYTCECNDGYKEDNTAIAGICAGVDYDRDCHKCINTKGSHTCGCDSGYELHPNGKSCVDTNECQRGLHGVDCHNCVNLIGGHTCICNDTYVLDINNNNETCIGQCYFSSSHGQFYFIITFHFSREAQSERQQRYQWLDCRIIDYIFYCCGGCHCHDLHY</sequence>
<dbReference type="HOGENOM" id="CLU_004826_4_1_1"/>